<comment type="caution">
    <text evidence="1">The sequence shown here is derived from an EMBL/GenBank/DDBJ whole genome shotgun (WGS) entry which is preliminary data.</text>
</comment>
<sequence length="170" mass="20220">MKLLQSLSAKTQDAINLQFPELRAIKENDPNSMNRVAISVFDHWLRDEAEWHLLDCYDGKERESRDRKFLSHWQAIFESTEVYTLRYRGRWPRKSKLVIKKYLDKHGFLSQCKFDTRHSPSQFVILPEFDCIYLASWDDTNVVYFNSREKADSIINLAKIQGLHCLEFDN</sequence>
<accession>A0ABR7A0H1</accession>
<name>A0ABR7A0H1_9BURK</name>
<proteinExistence type="predicted"/>
<dbReference type="RefSeq" id="WP_186902289.1">
    <property type="nucleotide sequence ID" value="NZ_JACOGD010000001.1"/>
</dbReference>
<protein>
    <submittedName>
        <fullName evidence="1">Uncharacterized protein</fullName>
    </submittedName>
</protein>
<dbReference type="Proteomes" id="UP000654304">
    <property type="component" value="Unassembled WGS sequence"/>
</dbReference>
<reference evidence="1 2" key="1">
    <citation type="submission" date="2020-08" db="EMBL/GenBank/DDBJ databases">
        <title>Novel species isolated from subtropical streams in China.</title>
        <authorList>
            <person name="Lu H."/>
        </authorList>
    </citation>
    <scope>NUCLEOTIDE SEQUENCE [LARGE SCALE GENOMIC DNA]</scope>
    <source>
        <strain evidence="1 2">CY22W</strain>
    </source>
</reference>
<gene>
    <name evidence="1" type="ORF">H8K43_01915</name>
</gene>
<keyword evidence="2" id="KW-1185">Reference proteome</keyword>
<evidence type="ECO:0000313" key="1">
    <source>
        <dbReference type="EMBL" id="MBC3930413.1"/>
    </source>
</evidence>
<dbReference type="EMBL" id="JACOGD010000001">
    <property type="protein sequence ID" value="MBC3930413.1"/>
    <property type="molecule type" value="Genomic_DNA"/>
</dbReference>
<evidence type="ECO:0000313" key="2">
    <source>
        <dbReference type="Proteomes" id="UP000654304"/>
    </source>
</evidence>
<organism evidence="1 2">
    <name type="scientific">Undibacterium curvum</name>
    <dbReference type="NCBI Taxonomy" id="2762294"/>
    <lineage>
        <taxon>Bacteria</taxon>
        <taxon>Pseudomonadati</taxon>
        <taxon>Pseudomonadota</taxon>
        <taxon>Betaproteobacteria</taxon>
        <taxon>Burkholderiales</taxon>
        <taxon>Oxalobacteraceae</taxon>
        <taxon>Undibacterium</taxon>
    </lineage>
</organism>